<evidence type="ECO:0000313" key="2">
    <source>
        <dbReference type="Proteomes" id="UP001497482"/>
    </source>
</evidence>
<evidence type="ECO:0008006" key="3">
    <source>
        <dbReference type="Google" id="ProtNLM"/>
    </source>
</evidence>
<evidence type="ECO:0000313" key="1">
    <source>
        <dbReference type="EMBL" id="CAL1586057.1"/>
    </source>
</evidence>
<dbReference type="AlphaFoldDB" id="A0AAV2KD04"/>
<gene>
    <name evidence="1" type="ORF">KC01_LOCUS16199</name>
</gene>
<organism evidence="1 2">
    <name type="scientific">Knipowitschia caucasica</name>
    <name type="common">Caucasian dwarf goby</name>
    <name type="synonym">Pomatoschistus caucasicus</name>
    <dbReference type="NCBI Taxonomy" id="637954"/>
    <lineage>
        <taxon>Eukaryota</taxon>
        <taxon>Metazoa</taxon>
        <taxon>Chordata</taxon>
        <taxon>Craniata</taxon>
        <taxon>Vertebrata</taxon>
        <taxon>Euteleostomi</taxon>
        <taxon>Actinopterygii</taxon>
        <taxon>Neopterygii</taxon>
        <taxon>Teleostei</taxon>
        <taxon>Neoteleostei</taxon>
        <taxon>Acanthomorphata</taxon>
        <taxon>Gobiaria</taxon>
        <taxon>Gobiiformes</taxon>
        <taxon>Gobioidei</taxon>
        <taxon>Gobiidae</taxon>
        <taxon>Gobiinae</taxon>
        <taxon>Knipowitschia</taxon>
    </lineage>
</organism>
<protein>
    <recommendedName>
        <fullName evidence="3">Secreted protein</fullName>
    </recommendedName>
</protein>
<accession>A0AAV2KD04</accession>
<proteinExistence type="predicted"/>
<dbReference type="EMBL" id="OZ035839">
    <property type="protein sequence ID" value="CAL1586057.1"/>
    <property type="molecule type" value="Genomic_DNA"/>
</dbReference>
<keyword evidence="2" id="KW-1185">Reference proteome</keyword>
<sequence length="105" mass="11656">MSPLCARSTCSSHVPVFSSPASEERLMNRNSLLVLSALLCTRSAKIHAAWSIELRGEGCRERERGETDSAANCQSSVCKRTTIPGVIWLRQDDPPYIPSARLFYD</sequence>
<dbReference type="Proteomes" id="UP001497482">
    <property type="component" value="Chromosome 17"/>
</dbReference>
<reference evidence="1 2" key="1">
    <citation type="submission" date="2024-04" db="EMBL/GenBank/DDBJ databases">
        <authorList>
            <person name="Waldvogel A.-M."/>
            <person name="Schoenle A."/>
        </authorList>
    </citation>
    <scope>NUCLEOTIDE SEQUENCE [LARGE SCALE GENOMIC DNA]</scope>
</reference>
<name>A0AAV2KD04_KNICA</name>